<keyword evidence="2" id="KW-0813">Transport</keyword>
<evidence type="ECO:0000313" key="6">
    <source>
        <dbReference type="EMBL" id="MFC4835067.1"/>
    </source>
</evidence>
<keyword evidence="4" id="KW-0029">Amino-acid transport</keyword>
<evidence type="ECO:0000256" key="4">
    <source>
        <dbReference type="ARBA" id="ARBA00022970"/>
    </source>
</evidence>
<comment type="caution">
    <text evidence="6">The sequence shown here is derived from an EMBL/GenBank/DDBJ whole genome shotgun (WGS) entry which is preliminary data.</text>
</comment>
<name>A0ABV9RPK4_9PSEU</name>
<reference evidence="7" key="1">
    <citation type="journal article" date="2019" name="Int. J. Syst. Evol. Microbiol.">
        <title>The Global Catalogue of Microorganisms (GCM) 10K type strain sequencing project: providing services to taxonomists for standard genome sequencing and annotation.</title>
        <authorList>
            <consortium name="The Broad Institute Genomics Platform"/>
            <consortium name="The Broad Institute Genome Sequencing Center for Infectious Disease"/>
            <person name="Wu L."/>
            <person name="Ma J."/>
        </authorList>
    </citation>
    <scope>NUCLEOTIDE SEQUENCE [LARGE SCALE GENOMIC DNA]</scope>
    <source>
        <strain evidence="7">CCUG 50347</strain>
    </source>
</reference>
<evidence type="ECO:0000256" key="3">
    <source>
        <dbReference type="ARBA" id="ARBA00022729"/>
    </source>
</evidence>
<evidence type="ECO:0000259" key="5">
    <source>
        <dbReference type="Pfam" id="PF13458"/>
    </source>
</evidence>
<accession>A0ABV9RPK4</accession>
<dbReference type="PRINTS" id="PR00337">
    <property type="entry name" value="LEUILEVALBP"/>
</dbReference>
<proteinExistence type="inferred from homology"/>
<dbReference type="Pfam" id="PF13458">
    <property type="entry name" value="Peripla_BP_6"/>
    <property type="match status" value="1"/>
</dbReference>
<protein>
    <submittedName>
        <fullName evidence="6">ABC transporter substrate-binding protein</fullName>
    </submittedName>
</protein>
<organism evidence="6 7">
    <name type="scientific">Actinomycetospora chibensis</name>
    <dbReference type="NCBI Taxonomy" id="663606"/>
    <lineage>
        <taxon>Bacteria</taxon>
        <taxon>Bacillati</taxon>
        <taxon>Actinomycetota</taxon>
        <taxon>Actinomycetes</taxon>
        <taxon>Pseudonocardiales</taxon>
        <taxon>Pseudonocardiaceae</taxon>
        <taxon>Actinomycetospora</taxon>
    </lineage>
</organism>
<evidence type="ECO:0000256" key="1">
    <source>
        <dbReference type="ARBA" id="ARBA00010062"/>
    </source>
</evidence>
<dbReference type="InterPro" id="IPR000709">
    <property type="entry name" value="Leu_Ile_Val-bd"/>
</dbReference>
<feature type="domain" description="Leucine-binding protein" evidence="5">
    <location>
        <begin position="132"/>
        <end position="421"/>
    </location>
</feature>
<keyword evidence="3" id="KW-0732">Signal</keyword>
<dbReference type="InterPro" id="IPR028081">
    <property type="entry name" value="Leu-bd"/>
</dbReference>
<dbReference type="Proteomes" id="UP001595909">
    <property type="component" value="Unassembled WGS sequence"/>
</dbReference>
<dbReference type="Gene3D" id="3.40.50.2300">
    <property type="match status" value="2"/>
</dbReference>
<dbReference type="InterPro" id="IPR028082">
    <property type="entry name" value="Peripla_BP_I"/>
</dbReference>
<dbReference type="SUPFAM" id="SSF53822">
    <property type="entry name" value="Periplasmic binding protein-like I"/>
    <property type="match status" value="1"/>
</dbReference>
<dbReference type="PANTHER" id="PTHR47628">
    <property type="match status" value="1"/>
</dbReference>
<dbReference type="RefSeq" id="WP_274187413.1">
    <property type="nucleotide sequence ID" value="NZ_BAABHN010000045.1"/>
</dbReference>
<evidence type="ECO:0000256" key="2">
    <source>
        <dbReference type="ARBA" id="ARBA00022448"/>
    </source>
</evidence>
<dbReference type="EMBL" id="JBHSIM010000045">
    <property type="protein sequence ID" value="MFC4835067.1"/>
    <property type="molecule type" value="Genomic_DNA"/>
</dbReference>
<gene>
    <name evidence="6" type="ORF">ACFPEL_21845</name>
</gene>
<comment type="similarity">
    <text evidence="1">Belongs to the leucine-binding protein family.</text>
</comment>
<sequence>MYTTVAAEQTVALAPHEVFALFGSAHATGWLFSARCDAVTPGAIVSMQLPLDERGGTRGVDILGRLARVVPGAMIDIEHTQPWRGRISLRFRPAGARRTRVQVRASVPLEGVQWLLHRRGLPLPEPADDGAIRLGVITSASGTGAVYSMSAELMAELAVDEINADGGVAGRRVRLVVADDATDADQAADEARRMVRLGCRVVFVNSTSASFDAVRRAVRGRRILVVHTVVNEGGGVSPTVVRLGERPQAQLDALAAPVMRRADARRWFFVGQTYVWSHGAHAAARRAVSRAGGQVAGEDLAPLGTTDFSDTLERIQLSGADLVLSTLVGADEVAFERQSEAAGLRDATRTVSLVLEESTLAHIGPRASVGLQTALSYFQDNPLPGNADLLARYRAAYGPWAPPVTSLSETVYEAIHQYARILHVDPEGDAAEHGRALSRRRRGSRGDAIGSRDLVAPALYVAEAGPSGLEIVEAVREKAGA</sequence>
<dbReference type="PANTHER" id="PTHR47628:SF1">
    <property type="entry name" value="ALIPHATIC AMIDASE EXPRESSION-REGULATING PROTEIN"/>
    <property type="match status" value="1"/>
</dbReference>
<keyword evidence="7" id="KW-1185">Reference proteome</keyword>
<evidence type="ECO:0000313" key="7">
    <source>
        <dbReference type="Proteomes" id="UP001595909"/>
    </source>
</evidence>